<gene>
    <name evidence="3" type="ORF">BDP27DRAFT_1430211</name>
</gene>
<evidence type="ECO:0000313" key="3">
    <source>
        <dbReference type="EMBL" id="KAF9060320.1"/>
    </source>
</evidence>
<feature type="signal peptide" evidence="2">
    <location>
        <begin position="1"/>
        <end position="19"/>
    </location>
</feature>
<dbReference type="EMBL" id="JADNRY010000249">
    <property type="protein sequence ID" value="KAF9060320.1"/>
    <property type="molecule type" value="Genomic_DNA"/>
</dbReference>
<keyword evidence="1" id="KW-0812">Transmembrane</keyword>
<reference evidence="3" key="1">
    <citation type="submission" date="2020-11" db="EMBL/GenBank/DDBJ databases">
        <authorList>
            <consortium name="DOE Joint Genome Institute"/>
            <person name="Ahrendt S."/>
            <person name="Riley R."/>
            <person name="Andreopoulos W."/>
            <person name="Labutti K."/>
            <person name="Pangilinan J."/>
            <person name="Ruiz-Duenas F.J."/>
            <person name="Barrasa J.M."/>
            <person name="Sanchez-Garcia M."/>
            <person name="Camarero S."/>
            <person name="Miyauchi S."/>
            <person name="Serrano A."/>
            <person name="Linde D."/>
            <person name="Babiker R."/>
            <person name="Drula E."/>
            <person name="Ayuso-Fernandez I."/>
            <person name="Pacheco R."/>
            <person name="Padilla G."/>
            <person name="Ferreira P."/>
            <person name="Barriuso J."/>
            <person name="Kellner H."/>
            <person name="Castanera R."/>
            <person name="Alfaro M."/>
            <person name="Ramirez L."/>
            <person name="Pisabarro A.G."/>
            <person name="Kuo A."/>
            <person name="Tritt A."/>
            <person name="Lipzen A."/>
            <person name="He G."/>
            <person name="Yan M."/>
            <person name="Ng V."/>
            <person name="Cullen D."/>
            <person name="Martin F."/>
            <person name="Rosso M.-N."/>
            <person name="Henrissat B."/>
            <person name="Hibbett D."/>
            <person name="Martinez A.T."/>
            <person name="Grigoriev I.V."/>
        </authorList>
    </citation>
    <scope>NUCLEOTIDE SEQUENCE</scope>
    <source>
        <strain evidence="3">AH 40177</strain>
    </source>
</reference>
<sequence>MILCDTVCMFLTVAEVVNGFRDPDSPSIGVILTSVEVITKLMYLLCDFIIVWRAWTLAESRYPRAKYILLVCLAASALMLLVSVVLAIVQHFDLTLSLGTAPNILGLLLMFITNVVSTGFIAKITWDSRRTMKLTFRGSEDPRFQSMGGL</sequence>
<evidence type="ECO:0008006" key="5">
    <source>
        <dbReference type="Google" id="ProtNLM"/>
    </source>
</evidence>
<evidence type="ECO:0000256" key="2">
    <source>
        <dbReference type="SAM" id="SignalP"/>
    </source>
</evidence>
<keyword evidence="1" id="KW-0472">Membrane</keyword>
<organism evidence="3 4">
    <name type="scientific">Rhodocollybia butyracea</name>
    <dbReference type="NCBI Taxonomy" id="206335"/>
    <lineage>
        <taxon>Eukaryota</taxon>
        <taxon>Fungi</taxon>
        <taxon>Dikarya</taxon>
        <taxon>Basidiomycota</taxon>
        <taxon>Agaricomycotina</taxon>
        <taxon>Agaricomycetes</taxon>
        <taxon>Agaricomycetidae</taxon>
        <taxon>Agaricales</taxon>
        <taxon>Marasmiineae</taxon>
        <taxon>Omphalotaceae</taxon>
        <taxon>Rhodocollybia</taxon>
    </lineage>
</organism>
<dbReference type="OrthoDB" id="3040370at2759"/>
<evidence type="ECO:0000313" key="4">
    <source>
        <dbReference type="Proteomes" id="UP000772434"/>
    </source>
</evidence>
<protein>
    <recommendedName>
        <fullName evidence="5">Transmembrane protein</fullName>
    </recommendedName>
</protein>
<feature type="transmembrane region" description="Helical" evidence="1">
    <location>
        <begin position="104"/>
        <end position="126"/>
    </location>
</feature>
<name>A0A9P5PDS6_9AGAR</name>
<feature type="transmembrane region" description="Helical" evidence="1">
    <location>
        <begin position="67"/>
        <end position="92"/>
    </location>
</feature>
<dbReference type="Proteomes" id="UP000772434">
    <property type="component" value="Unassembled WGS sequence"/>
</dbReference>
<accession>A0A9P5PDS6</accession>
<keyword evidence="1" id="KW-1133">Transmembrane helix</keyword>
<keyword evidence="4" id="KW-1185">Reference proteome</keyword>
<evidence type="ECO:0000256" key="1">
    <source>
        <dbReference type="SAM" id="Phobius"/>
    </source>
</evidence>
<keyword evidence="2" id="KW-0732">Signal</keyword>
<proteinExistence type="predicted"/>
<feature type="chain" id="PRO_5040485157" description="Transmembrane protein" evidence="2">
    <location>
        <begin position="20"/>
        <end position="150"/>
    </location>
</feature>
<comment type="caution">
    <text evidence="3">The sequence shown here is derived from an EMBL/GenBank/DDBJ whole genome shotgun (WGS) entry which is preliminary data.</text>
</comment>
<dbReference type="AlphaFoldDB" id="A0A9P5PDS6"/>